<dbReference type="GO" id="GO:0003899">
    <property type="term" value="F:DNA-directed RNA polymerase activity"/>
    <property type="evidence" value="ECO:0007669"/>
    <property type="project" value="UniProtKB-UniRule"/>
</dbReference>
<evidence type="ECO:0000256" key="6">
    <source>
        <dbReference type="ARBA" id="ARBA00022723"/>
    </source>
</evidence>
<dbReference type="Pfam" id="PF10410">
    <property type="entry name" value="DnaB_bind"/>
    <property type="match status" value="1"/>
</dbReference>
<dbReference type="KEGG" id="bex:A11Q_417"/>
<evidence type="ECO:0000256" key="3">
    <source>
        <dbReference type="ARBA" id="ARBA00022679"/>
    </source>
</evidence>
<dbReference type="Gene3D" id="3.90.580.10">
    <property type="entry name" value="Zinc finger, CHC2-type domain"/>
    <property type="match status" value="1"/>
</dbReference>
<keyword evidence="4 12" id="KW-0548">Nucleotidyltransferase</keyword>
<dbReference type="FunFam" id="3.90.580.10:FF:000001">
    <property type="entry name" value="DNA primase"/>
    <property type="match status" value="1"/>
</dbReference>
<dbReference type="InterPro" id="IPR013264">
    <property type="entry name" value="DNAG_N"/>
</dbReference>
<dbReference type="PANTHER" id="PTHR30313">
    <property type="entry name" value="DNA PRIMASE"/>
    <property type="match status" value="1"/>
</dbReference>
<sequence>MRYSPEFVDRVQEANNLVDIISQYTQLKQSGGGYMGRCPFPDHAEKTASFSVSESKQVFHCFGCKKSGNLFSFLRDYNGMSFPEAVEYLAERASIPLPEPVHEAHNDHYHEQQDKKKLMLKANKTAMEFFREMLKRAPNDHPIKAYVQKRKLQPETLEEFHIGFAPDEWEALSNHLHRQKVPAALAEEAKLVKARKEGNGHFDLFRDRLMFPILSPTQEVLAFGGRIHAQGEPKYLNSPETPVFNKSRVLYGLAHTAKYIRSEDAVIIVEGYMDLVSLFQAGLKNVAATMGTALTAEHAKLIKRLTTNVVVLFDGDEAGQRAAERSLPLLLAAGLYPKGLVLTEAKDPDEYVSQFGMESLKAKIDTSPELFNMVLQMWMRDYRGEAAQKVKLMDLVRPVFEAIPDPRLKSLYAQELSHRMNVGLDWVRSALSSASSNRETSRNWSADSRADVRPDANSEVKKPATTAANEPKKPVFSISGSSQAEVLLMQLALKSRANFQTILDQQILSQISHLGVKKLLENAEQVYRQDVAKFDRLTSLLIEQVDRPELLFSTVANSVDFDTEKENKMIADCCKRIQQTFLKEQAKRIALGINKNDIDKLKEIDDLQRNRISLNKTDKN</sequence>
<organism evidence="17 18">
    <name type="scientific">Pseudobdellovibrio exovorus JSS</name>
    <dbReference type="NCBI Taxonomy" id="1184267"/>
    <lineage>
        <taxon>Bacteria</taxon>
        <taxon>Pseudomonadati</taxon>
        <taxon>Bdellovibrionota</taxon>
        <taxon>Bdellovibrionia</taxon>
        <taxon>Bdellovibrionales</taxon>
        <taxon>Pseudobdellovibrionaceae</taxon>
        <taxon>Pseudobdellovibrio</taxon>
    </lineage>
</organism>
<dbReference type="InterPro" id="IPR036977">
    <property type="entry name" value="DNA_primase_Znf_CHC2"/>
</dbReference>
<comment type="catalytic activity">
    <reaction evidence="12">
        <text>ssDNA + n NTP = ssDNA/pppN(pN)n-1 hybrid + (n-1) diphosphate.</text>
        <dbReference type="EC" id="2.7.7.101"/>
    </reaction>
</comment>
<comment type="function">
    <text evidence="12 13">RNA polymerase that catalyzes the synthesis of short RNA molecules used as primers for DNA polymerase during DNA replication.</text>
</comment>
<dbReference type="HAMAP" id="MF_00974">
    <property type="entry name" value="DNA_primase_DnaG"/>
    <property type="match status" value="1"/>
</dbReference>
<dbReference type="InterPro" id="IPR030846">
    <property type="entry name" value="DnaG_bac"/>
</dbReference>
<keyword evidence="6 13" id="KW-0479">Metal-binding</keyword>
<dbReference type="CDD" id="cd03364">
    <property type="entry name" value="TOPRIM_DnaG_primases"/>
    <property type="match status" value="1"/>
</dbReference>
<keyword evidence="9" id="KW-0460">Magnesium</keyword>
<dbReference type="GO" id="GO:0005737">
    <property type="term" value="C:cytoplasm"/>
    <property type="evidence" value="ECO:0007669"/>
    <property type="project" value="TreeGrafter"/>
</dbReference>
<dbReference type="InterPro" id="IPR019475">
    <property type="entry name" value="DNA_primase_DnaB-bd"/>
</dbReference>
<keyword evidence="18" id="KW-1185">Reference proteome</keyword>
<dbReference type="GO" id="GO:0003677">
    <property type="term" value="F:DNA binding"/>
    <property type="evidence" value="ECO:0007669"/>
    <property type="project" value="UniProtKB-KW"/>
</dbReference>
<dbReference type="InterPro" id="IPR002694">
    <property type="entry name" value="Znf_CHC2"/>
</dbReference>
<evidence type="ECO:0000256" key="15">
    <source>
        <dbReference type="SAM" id="MobiDB-lite"/>
    </source>
</evidence>
<keyword evidence="8 13" id="KW-0862">Zinc</keyword>
<keyword evidence="2 12" id="KW-0639">Primosome</keyword>
<dbReference type="InterPro" id="IPR037068">
    <property type="entry name" value="DNA_primase_core_N_sf"/>
</dbReference>
<dbReference type="PATRIC" id="fig|1184267.3.peg.421"/>
<dbReference type="PIRSF" id="PIRSF002811">
    <property type="entry name" value="DnaG"/>
    <property type="match status" value="1"/>
</dbReference>
<dbReference type="OrthoDB" id="5287443at2"/>
<evidence type="ECO:0000259" key="16">
    <source>
        <dbReference type="PROSITE" id="PS50880"/>
    </source>
</evidence>
<dbReference type="InterPro" id="IPR034151">
    <property type="entry name" value="TOPRIM_DnaG_bac"/>
</dbReference>
<evidence type="ECO:0000256" key="13">
    <source>
        <dbReference type="PIRNR" id="PIRNR002811"/>
    </source>
</evidence>
<gene>
    <name evidence="12" type="primary">dnaG</name>
    <name evidence="17" type="ORF">A11Q_417</name>
</gene>
<keyword evidence="5 12" id="KW-0235">DNA replication</keyword>
<feature type="compositionally biased region" description="Basic and acidic residues" evidence="15">
    <location>
        <begin position="448"/>
        <end position="462"/>
    </location>
</feature>
<keyword evidence="10 12" id="KW-0238">DNA-binding</keyword>
<feature type="compositionally biased region" description="Polar residues" evidence="15">
    <location>
        <begin position="437"/>
        <end position="446"/>
    </location>
</feature>
<comment type="cofactor">
    <cofactor evidence="13 14">
        <name>Zn(2+)</name>
        <dbReference type="ChEBI" id="CHEBI:29105"/>
    </cofactor>
    <text evidence="13 14">Binds 1 zinc ion per monomer.</text>
</comment>
<dbReference type="PANTHER" id="PTHR30313:SF2">
    <property type="entry name" value="DNA PRIMASE"/>
    <property type="match status" value="1"/>
</dbReference>
<evidence type="ECO:0000256" key="11">
    <source>
        <dbReference type="ARBA" id="ARBA00023163"/>
    </source>
</evidence>
<dbReference type="eggNOG" id="COG0358">
    <property type="taxonomic scope" value="Bacteria"/>
</dbReference>
<dbReference type="Proteomes" id="UP000012040">
    <property type="component" value="Chromosome"/>
</dbReference>
<evidence type="ECO:0000256" key="2">
    <source>
        <dbReference type="ARBA" id="ARBA00022515"/>
    </source>
</evidence>
<comment type="caution">
    <text evidence="12">Lacks conserved residue(s) required for the propagation of feature annotation.</text>
</comment>
<feature type="zinc finger region" description="CHC2-type" evidence="14">
    <location>
        <begin position="38"/>
        <end position="64"/>
    </location>
</feature>
<dbReference type="STRING" id="1184267.A11Q_417"/>
<dbReference type="EMBL" id="CP003537">
    <property type="protein sequence ID" value="AGH94637.1"/>
    <property type="molecule type" value="Genomic_DNA"/>
</dbReference>
<evidence type="ECO:0000256" key="5">
    <source>
        <dbReference type="ARBA" id="ARBA00022705"/>
    </source>
</evidence>
<reference evidence="17 18" key="1">
    <citation type="journal article" date="2013" name="ISME J.">
        <title>By their genes ye shall know them: genomic signatures of predatory bacteria.</title>
        <authorList>
            <person name="Pasternak Z."/>
            <person name="Pietrokovski S."/>
            <person name="Rotem O."/>
            <person name="Gophna U."/>
            <person name="Lurie-Weinberger M.N."/>
            <person name="Jurkevitch E."/>
        </authorList>
    </citation>
    <scope>NUCLEOTIDE SEQUENCE [LARGE SCALE GENOMIC DNA]</scope>
    <source>
        <strain evidence="17 18">JSS</strain>
    </source>
</reference>
<dbReference type="InterPro" id="IPR050219">
    <property type="entry name" value="DnaG_primase"/>
</dbReference>
<accession>M4V5K8</accession>
<comment type="similarity">
    <text evidence="12 13">Belongs to the DnaG primase family.</text>
</comment>
<dbReference type="InterPro" id="IPR006171">
    <property type="entry name" value="TOPRIM_dom"/>
</dbReference>
<keyword evidence="11 12" id="KW-0804">Transcription</keyword>
<evidence type="ECO:0000313" key="17">
    <source>
        <dbReference type="EMBL" id="AGH94637.1"/>
    </source>
</evidence>
<evidence type="ECO:0000256" key="1">
    <source>
        <dbReference type="ARBA" id="ARBA00022478"/>
    </source>
</evidence>
<keyword evidence="1 12" id="KW-0240">DNA-directed RNA polymerase</keyword>
<dbReference type="SUPFAM" id="SSF57783">
    <property type="entry name" value="Zinc beta-ribbon"/>
    <property type="match status" value="1"/>
</dbReference>
<dbReference type="NCBIfam" id="TIGR01391">
    <property type="entry name" value="dnaG"/>
    <property type="match status" value="1"/>
</dbReference>
<dbReference type="Gene3D" id="3.90.980.10">
    <property type="entry name" value="DNA primase, catalytic core, N-terminal domain"/>
    <property type="match status" value="1"/>
</dbReference>
<dbReference type="SMART" id="SM00400">
    <property type="entry name" value="ZnF_CHCC"/>
    <property type="match status" value="1"/>
</dbReference>
<evidence type="ECO:0000256" key="12">
    <source>
        <dbReference type="HAMAP-Rule" id="MF_00974"/>
    </source>
</evidence>
<evidence type="ECO:0000256" key="7">
    <source>
        <dbReference type="ARBA" id="ARBA00022771"/>
    </source>
</evidence>
<evidence type="ECO:0000256" key="10">
    <source>
        <dbReference type="ARBA" id="ARBA00023125"/>
    </source>
</evidence>
<keyword evidence="7 14" id="KW-0863">Zinc-finger</keyword>
<evidence type="ECO:0000256" key="9">
    <source>
        <dbReference type="ARBA" id="ARBA00022842"/>
    </source>
</evidence>
<dbReference type="InterPro" id="IPR006295">
    <property type="entry name" value="DNA_primase_DnaG"/>
</dbReference>
<keyword evidence="3 12" id="KW-0808">Transferase</keyword>
<feature type="domain" description="Toprim" evidence="16">
    <location>
        <begin position="264"/>
        <end position="345"/>
    </location>
</feature>
<dbReference type="PROSITE" id="PS50880">
    <property type="entry name" value="TOPRIM"/>
    <property type="match status" value="1"/>
</dbReference>
<dbReference type="HOGENOM" id="CLU_013501_3_3_7"/>
<proteinExistence type="inferred from homology"/>
<dbReference type="AlphaFoldDB" id="M4V5K8"/>
<dbReference type="SMART" id="SM00493">
    <property type="entry name" value="TOPRIM"/>
    <property type="match status" value="1"/>
</dbReference>
<dbReference type="GO" id="GO:0008270">
    <property type="term" value="F:zinc ion binding"/>
    <property type="evidence" value="ECO:0007669"/>
    <property type="project" value="UniProtKB-KW"/>
</dbReference>
<dbReference type="Pfam" id="PF13155">
    <property type="entry name" value="Toprim_2"/>
    <property type="match status" value="1"/>
</dbReference>
<evidence type="ECO:0000256" key="14">
    <source>
        <dbReference type="PIRSR" id="PIRSR002811-1"/>
    </source>
</evidence>
<protein>
    <recommendedName>
        <fullName evidence="12 13">DNA primase</fullName>
        <ecNumber evidence="12">2.7.7.101</ecNumber>
    </recommendedName>
</protein>
<dbReference type="Pfam" id="PF08275">
    <property type="entry name" value="DNAG_N"/>
    <property type="match status" value="1"/>
</dbReference>
<dbReference type="Gene3D" id="3.40.1360.10">
    <property type="match status" value="1"/>
</dbReference>
<dbReference type="EC" id="2.7.7.101" evidence="12"/>
<name>M4V5K8_9BACT</name>
<dbReference type="GO" id="GO:0006269">
    <property type="term" value="P:DNA replication, synthesis of primer"/>
    <property type="evidence" value="ECO:0007669"/>
    <property type="project" value="UniProtKB-UniRule"/>
</dbReference>
<feature type="region of interest" description="Disordered" evidence="15">
    <location>
        <begin position="437"/>
        <end position="475"/>
    </location>
</feature>
<evidence type="ECO:0000256" key="8">
    <source>
        <dbReference type="ARBA" id="ARBA00022833"/>
    </source>
</evidence>
<evidence type="ECO:0000313" key="18">
    <source>
        <dbReference type="Proteomes" id="UP000012040"/>
    </source>
</evidence>
<comment type="subunit">
    <text evidence="12">Monomer. Interacts with DnaB.</text>
</comment>
<dbReference type="Pfam" id="PF01807">
    <property type="entry name" value="Zn_ribbon_DnaG"/>
    <property type="match status" value="1"/>
</dbReference>
<dbReference type="RefSeq" id="WP_015469127.1">
    <property type="nucleotide sequence ID" value="NC_020813.1"/>
</dbReference>
<dbReference type="GO" id="GO:1990077">
    <property type="term" value="C:primosome complex"/>
    <property type="evidence" value="ECO:0007669"/>
    <property type="project" value="UniProtKB-KW"/>
</dbReference>
<evidence type="ECO:0000256" key="4">
    <source>
        <dbReference type="ARBA" id="ARBA00022695"/>
    </source>
</evidence>
<dbReference type="SUPFAM" id="SSF56731">
    <property type="entry name" value="DNA primase core"/>
    <property type="match status" value="1"/>
</dbReference>
<dbReference type="GO" id="GO:0000428">
    <property type="term" value="C:DNA-directed RNA polymerase complex"/>
    <property type="evidence" value="ECO:0007669"/>
    <property type="project" value="UniProtKB-KW"/>
</dbReference>